<evidence type="ECO:0000256" key="1">
    <source>
        <dbReference type="SAM" id="MobiDB-lite"/>
    </source>
</evidence>
<gene>
    <name evidence="2" type="ORF">M422DRAFT_51424</name>
</gene>
<evidence type="ECO:0000313" key="2">
    <source>
        <dbReference type="EMBL" id="KIJ35679.1"/>
    </source>
</evidence>
<evidence type="ECO:0000313" key="3">
    <source>
        <dbReference type="Proteomes" id="UP000054279"/>
    </source>
</evidence>
<dbReference type="AlphaFoldDB" id="A0A0C9ULB5"/>
<organism evidence="2 3">
    <name type="scientific">Sphaerobolus stellatus (strain SS14)</name>
    <dbReference type="NCBI Taxonomy" id="990650"/>
    <lineage>
        <taxon>Eukaryota</taxon>
        <taxon>Fungi</taxon>
        <taxon>Dikarya</taxon>
        <taxon>Basidiomycota</taxon>
        <taxon>Agaricomycotina</taxon>
        <taxon>Agaricomycetes</taxon>
        <taxon>Phallomycetidae</taxon>
        <taxon>Geastrales</taxon>
        <taxon>Sphaerobolaceae</taxon>
        <taxon>Sphaerobolus</taxon>
    </lineage>
</organism>
<name>A0A0C9ULB5_SPHS4</name>
<proteinExistence type="predicted"/>
<sequence>MTTIFLCSICCKVYPTQKALNVHLSCNPRCEKAISEKVRRRRQSKQVRLDARAPQDNFDDDPLERWEQELDNAMQCELEAVAQEFYEETSHLSLAEGSTQSSSNKHVQIEEVPDEEDLFRKGFPGPAGLSYGKGETAFEALWRAQAEGRMGEMGPFED</sequence>
<dbReference type="EMBL" id="KN837186">
    <property type="protein sequence ID" value="KIJ35679.1"/>
    <property type="molecule type" value="Genomic_DNA"/>
</dbReference>
<dbReference type="Proteomes" id="UP000054279">
    <property type="component" value="Unassembled WGS sequence"/>
</dbReference>
<keyword evidence="3" id="KW-1185">Reference proteome</keyword>
<feature type="region of interest" description="Disordered" evidence="1">
    <location>
        <begin position="41"/>
        <end position="62"/>
    </location>
</feature>
<protein>
    <submittedName>
        <fullName evidence="2">Uncharacterized protein</fullName>
    </submittedName>
</protein>
<dbReference type="HOGENOM" id="CLU_1670491_0_0_1"/>
<accession>A0A0C9ULB5</accession>
<reference evidence="2 3" key="1">
    <citation type="submission" date="2014-06" db="EMBL/GenBank/DDBJ databases">
        <title>Evolutionary Origins and Diversification of the Mycorrhizal Mutualists.</title>
        <authorList>
            <consortium name="DOE Joint Genome Institute"/>
            <consortium name="Mycorrhizal Genomics Consortium"/>
            <person name="Kohler A."/>
            <person name="Kuo A."/>
            <person name="Nagy L.G."/>
            <person name="Floudas D."/>
            <person name="Copeland A."/>
            <person name="Barry K.W."/>
            <person name="Cichocki N."/>
            <person name="Veneault-Fourrey C."/>
            <person name="LaButti K."/>
            <person name="Lindquist E.A."/>
            <person name="Lipzen A."/>
            <person name="Lundell T."/>
            <person name="Morin E."/>
            <person name="Murat C."/>
            <person name="Riley R."/>
            <person name="Ohm R."/>
            <person name="Sun H."/>
            <person name="Tunlid A."/>
            <person name="Henrissat B."/>
            <person name="Grigoriev I.V."/>
            <person name="Hibbett D.S."/>
            <person name="Martin F."/>
        </authorList>
    </citation>
    <scope>NUCLEOTIDE SEQUENCE [LARGE SCALE GENOMIC DNA]</scope>
    <source>
        <strain evidence="2 3">SS14</strain>
    </source>
</reference>